<feature type="region of interest" description="Disordered" evidence="1">
    <location>
        <begin position="34"/>
        <end position="54"/>
    </location>
</feature>
<organism evidence="2 3">
    <name type="scientific">Halosimplex rubrum</name>
    <dbReference type="NCBI Taxonomy" id="869889"/>
    <lineage>
        <taxon>Archaea</taxon>
        <taxon>Methanobacteriati</taxon>
        <taxon>Methanobacteriota</taxon>
        <taxon>Stenosarchaea group</taxon>
        <taxon>Halobacteria</taxon>
        <taxon>Halobacteriales</taxon>
        <taxon>Haloarculaceae</taxon>
        <taxon>Halosimplex</taxon>
    </lineage>
</organism>
<evidence type="ECO:0000313" key="2">
    <source>
        <dbReference type="EMBL" id="QLH79213.1"/>
    </source>
</evidence>
<accession>A0A7D5T7Q5</accession>
<dbReference type="GeneID" id="56079957"/>
<proteinExistence type="predicted"/>
<dbReference type="AlphaFoldDB" id="A0A7D5T7Q5"/>
<protein>
    <submittedName>
        <fullName evidence="2">Uncharacterized protein</fullName>
    </submittedName>
</protein>
<gene>
    <name evidence="2" type="ORF">HZS55_18800</name>
</gene>
<keyword evidence="3" id="KW-1185">Reference proteome</keyword>
<dbReference type="KEGG" id="hrr:HZS55_18800"/>
<dbReference type="RefSeq" id="WP_179909084.1">
    <property type="nucleotide sequence ID" value="NZ_CP058910.1"/>
</dbReference>
<reference evidence="2 3" key="1">
    <citation type="submission" date="2020-07" db="EMBL/GenBank/DDBJ databases">
        <title>Halosimplex pelagicum sp. nov. and Halosimplex rubrum sp. nov., isolated from salted brown alga Laminaria, and emended description of the genus Halosimplex.</title>
        <authorList>
            <person name="Cui H."/>
        </authorList>
    </citation>
    <scope>NUCLEOTIDE SEQUENCE [LARGE SCALE GENOMIC DNA]</scope>
    <source>
        <strain evidence="2 3">R27</strain>
    </source>
</reference>
<name>A0A7D5T7Q5_9EURY</name>
<dbReference type="EMBL" id="CP058910">
    <property type="protein sequence ID" value="QLH79213.1"/>
    <property type="molecule type" value="Genomic_DNA"/>
</dbReference>
<evidence type="ECO:0000256" key="1">
    <source>
        <dbReference type="SAM" id="MobiDB-lite"/>
    </source>
</evidence>
<evidence type="ECO:0000313" key="3">
    <source>
        <dbReference type="Proteomes" id="UP000509667"/>
    </source>
</evidence>
<sequence length="54" mass="5430">MTTDLTPGDAALADTVADVRDAADDDALAETVHETVSGSYERGPVHGDATAASV</sequence>
<dbReference type="Proteomes" id="UP000509667">
    <property type="component" value="Chromosome"/>
</dbReference>